<dbReference type="Proteomes" id="UP000242814">
    <property type="component" value="Unassembled WGS sequence"/>
</dbReference>
<feature type="transmembrane region" description="Helical" evidence="1">
    <location>
        <begin position="85"/>
        <end position="107"/>
    </location>
</feature>
<organism evidence="2 3">
    <name type="scientific">Paracoccidioides brasiliensis</name>
    <dbReference type="NCBI Taxonomy" id="121759"/>
    <lineage>
        <taxon>Eukaryota</taxon>
        <taxon>Fungi</taxon>
        <taxon>Dikarya</taxon>
        <taxon>Ascomycota</taxon>
        <taxon>Pezizomycotina</taxon>
        <taxon>Eurotiomycetes</taxon>
        <taxon>Eurotiomycetidae</taxon>
        <taxon>Onygenales</taxon>
        <taxon>Ajellomycetaceae</taxon>
        <taxon>Paracoccidioides</taxon>
    </lineage>
</organism>
<dbReference type="VEuPathDB" id="FungiDB:PABG_07736"/>
<dbReference type="VEuPathDB" id="FungiDB:PADG_12492"/>
<comment type="caution">
    <text evidence="2">The sequence shown here is derived from an EMBL/GenBank/DDBJ whole genome shotgun (WGS) entry which is preliminary data.</text>
</comment>
<evidence type="ECO:0000313" key="3">
    <source>
        <dbReference type="Proteomes" id="UP000242814"/>
    </source>
</evidence>
<proteinExistence type="predicted"/>
<keyword evidence="1" id="KW-1133">Transmembrane helix</keyword>
<accession>A0A1D2JKZ2</accession>
<dbReference type="AlphaFoldDB" id="A0A1D2JKZ2"/>
<name>A0A1D2JKZ2_PARBR</name>
<dbReference type="EMBL" id="LZYO01000041">
    <property type="protein sequence ID" value="ODH40431.1"/>
    <property type="molecule type" value="Genomic_DNA"/>
</dbReference>
<protein>
    <submittedName>
        <fullName evidence="2">Uncharacterized protein</fullName>
    </submittedName>
</protein>
<reference evidence="2 3" key="1">
    <citation type="submission" date="2016-06" db="EMBL/GenBank/DDBJ databases">
        <authorList>
            <person name="Kjaerup R.B."/>
            <person name="Dalgaard T.S."/>
            <person name="Juul-Madsen H.R."/>
        </authorList>
    </citation>
    <scope>NUCLEOTIDE SEQUENCE [LARGE SCALE GENOMIC DNA]</scope>
    <source>
        <strain evidence="2 3">Pb300</strain>
    </source>
</reference>
<keyword evidence="1" id="KW-0812">Transmembrane</keyword>
<evidence type="ECO:0000256" key="1">
    <source>
        <dbReference type="SAM" id="Phobius"/>
    </source>
</evidence>
<keyword evidence="1" id="KW-0472">Membrane</keyword>
<evidence type="ECO:0000313" key="2">
    <source>
        <dbReference type="EMBL" id="ODH40431.1"/>
    </source>
</evidence>
<sequence>MESSSSPTPAGSSKSINVASICLNLHGLITSDAHEAETQKFHAEALAAANMLDQIEEDLDDMKAKDLSKALALEAFMKIKLKTELLRSLTAVITAVQVIFTDIAIIFKSLQDIKTLLVKKNVVAATLINAQIEKKKH</sequence>
<gene>
    <name evidence="2" type="ORF">ACO22_01609</name>
</gene>